<dbReference type="PROSITE" id="PS51257">
    <property type="entry name" value="PROKAR_LIPOPROTEIN"/>
    <property type="match status" value="1"/>
</dbReference>
<evidence type="ECO:0000313" key="3">
    <source>
        <dbReference type="Proteomes" id="UP000319375"/>
    </source>
</evidence>
<dbReference type="InterPro" id="IPR043504">
    <property type="entry name" value="Peptidase_S1_PA_chymotrypsin"/>
</dbReference>
<reference evidence="2 3" key="1">
    <citation type="submission" date="2019-06" db="EMBL/GenBank/DDBJ databases">
        <title>Tsukamurella conjunctivitidis sp. nov., Tsukamurella assacharolytica sp. nov. and Tsukamurella sputae sp. nov. isolated from patients with conjunctivitis, bacteraemia (lymphoma) and respiratory infection (sputum) in Hong Kong.</title>
        <authorList>
            <person name="Teng J.L.L."/>
            <person name="Lee H.H."/>
            <person name="Fong J.Y.H."/>
            <person name="Fok K.M.N."/>
            <person name="Lau S.K.P."/>
            <person name="Woo P.C.Y."/>
        </authorList>
    </citation>
    <scope>NUCLEOTIDE SEQUENCE [LARGE SCALE GENOMIC DNA]</scope>
    <source>
        <strain evidence="2 3">HKU72</strain>
    </source>
</reference>
<keyword evidence="1" id="KW-0732">Signal</keyword>
<organism evidence="2 3">
    <name type="scientific">Tsukamurella conjunctivitidis</name>
    <dbReference type="NCBI Taxonomy" id="2592068"/>
    <lineage>
        <taxon>Bacteria</taxon>
        <taxon>Bacillati</taxon>
        <taxon>Actinomycetota</taxon>
        <taxon>Actinomycetes</taxon>
        <taxon>Mycobacteriales</taxon>
        <taxon>Tsukamurellaceae</taxon>
        <taxon>Tsukamurella</taxon>
    </lineage>
</organism>
<gene>
    <name evidence="2" type="ORF">FK530_21490</name>
</gene>
<dbReference type="InterPro" id="IPR009003">
    <property type="entry name" value="Peptidase_S1_PA"/>
</dbReference>
<dbReference type="SUPFAM" id="SSF50494">
    <property type="entry name" value="Trypsin-like serine proteases"/>
    <property type="match status" value="1"/>
</dbReference>
<name>A0A5C5RXV5_9ACTN</name>
<feature type="chain" id="PRO_5039165621" description="Trypsin-like peptidase domain-containing protein" evidence="1">
    <location>
        <begin position="25"/>
        <end position="274"/>
    </location>
</feature>
<accession>A0A5C5RXV5</accession>
<dbReference type="AlphaFoldDB" id="A0A5C5RXV5"/>
<dbReference type="OrthoDB" id="4773429at2"/>
<dbReference type="Gene3D" id="2.40.10.10">
    <property type="entry name" value="Trypsin-like serine proteases"/>
    <property type="match status" value="2"/>
</dbReference>
<dbReference type="EMBL" id="VIGX01000021">
    <property type="protein sequence ID" value="TWS26851.1"/>
    <property type="molecule type" value="Genomic_DNA"/>
</dbReference>
<evidence type="ECO:0000256" key="1">
    <source>
        <dbReference type="SAM" id="SignalP"/>
    </source>
</evidence>
<comment type="caution">
    <text evidence="2">The sequence shown here is derived from an EMBL/GenBank/DDBJ whole genome shotgun (WGS) entry which is preliminary data.</text>
</comment>
<evidence type="ECO:0000313" key="2">
    <source>
        <dbReference type="EMBL" id="TWS26851.1"/>
    </source>
</evidence>
<evidence type="ECO:0008006" key="4">
    <source>
        <dbReference type="Google" id="ProtNLM"/>
    </source>
</evidence>
<sequence>MTTTRRPLRVAACAMGFAVLGGCAVIQQDEVAAPQAPSSPGVVATTPVVRPYDVVAPGLTPATAPKPTTGAGITTFADPFGVDSSVCTLGFLARYPGGEVVAFTAGHCAEQAGKAQPGRTPVARYLTPGGGSTPFGEYIKATRNDRGQDIAIIQLAGSDVAPVAPAIGPVRGVSATEELRAGRPEICIVGARTGRHCGVLDDVTGTRVTWAGIPAVEGDSGGPVYARWPDGTFTAVGVVNTVHTRPDGTGTGGGTGTLIAADIAANEMTLLGLS</sequence>
<keyword evidence="3" id="KW-1185">Reference proteome</keyword>
<feature type="signal peptide" evidence="1">
    <location>
        <begin position="1"/>
        <end position="24"/>
    </location>
</feature>
<dbReference type="Proteomes" id="UP000319375">
    <property type="component" value="Unassembled WGS sequence"/>
</dbReference>
<protein>
    <recommendedName>
        <fullName evidence="4">Trypsin-like peptidase domain-containing protein</fullName>
    </recommendedName>
</protein>
<dbReference type="RefSeq" id="WP_146489012.1">
    <property type="nucleotide sequence ID" value="NZ_VIGX01000021.1"/>
</dbReference>
<proteinExistence type="predicted"/>